<dbReference type="AlphaFoldDB" id="E1T5V5"/>
<dbReference type="PANTHER" id="PTHR34265">
    <property type="entry name" value="TYPE III PANTOTHENATE KINASE"/>
    <property type="match status" value="1"/>
</dbReference>
<dbReference type="KEGG" id="bgf:BC1003_0228"/>
<sequence>MTSGAPRLLIDAGNSRVKWAMVAANGTHLAAGALAHGESDSGEWAAETTAQWASLPAPCSAWLSNVAGDAAAARIAALVHAQWPGVPLTTIRARERQCGVTNSYTTPHALGSDRWAGMIGAHAAFPGEHLLIATFGTATTLEALRADGCFVGGLIAPGWSLMMRSLGEHTAQLPTLDANAARGLLGRSGSGGHAGNGSPGGGVGAAGVTETGGNGTSGATDGSERAGATAEPFGMRRAPGTGNPTEPAPRGPFFATDTRRSLSAGCTLAQAGFVERTWRDLQDEWQVPVRLVVGGGAADEVAGALKVPHTRHDSLVLSGLALIASEQAADQGA</sequence>
<name>E1T5V5_BURSG</name>
<evidence type="ECO:0000256" key="17">
    <source>
        <dbReference type="SAM" id="MobiDB-lite"/>
    </source>
</evidence>
<dbReference type="HAMAP" id="MF_01274">
    <property type="entry name" value="Pantothen_kinase_3"/>
    <property type="match status" value="1"/>
</dbReference>
<comment type="subunit">
    <text evidence="5 16">Homodimer.</text>
</comment>
<dbReference type="EMBL" id="CP002217">
    <property type="protein sequence ID" value="ADN56232.1"/>
    <property type="molecule type" value="Genomic_DNA"/>
</dbReference>
<dbReference type="eggNOG" id="COG1521">
    <property type="taxonomic scope" value="Bacteria"/>
</dbReference>
<keyword evidence="7 16" id="KW-0963">Cytoplasm</keyword>
<evidence type="ECO:0000256" key="1">
    <source>
        <dbReference type="ARBA" id="ARBA00001206"/>
    </source>
</evidence>
<dbReference type="GO" id="GO:0005737">
    <property type="term" value="C:cytoplasm"/>
    <property type="evidence" value="ECO:0007669"/>
    <property type="project" value="UniProtKB-SubCell"/>
</dbReference>
<comment type="cofactor">
    <cofactor evidence="16">
        <name>NH4(+)</name>
        <dbReference type="ChEBI" id="CHEBI:28938"/>
    </cofactor>
    <cofactor evidence="16">
        <name>K(+)</name>
        <dbReference type="ChEBI" id="CHEBI:29103"/>
    </cofactor>
    <text evidence="16">A monovalent cation. Ammonium or potassium.</text>
</comment>
<evidence type="ECO:0000256" key="9">
    <source>
        <dbReference type="ARBA" id="ARBA00022741"/>
    </source>
</evidence>
<keyword evidence="13 16" id="KW-0173">Coenzyme A biosynthesis</keyword>
<feature type="binding site" evidence="16">
    <location>
        <position position="258"/>
    </location>
    <ligand>
        <name>substrate</name>
    </ligand>
</feature>
<proteinExistence type="inferred from homology"/>
<gene>
    <name evidence="16" type="primary">coaX</name>
    <name evidence="18" type="ordered locus">BC1003_0228</name>
</gene>
<keyword evidence="9 16" id="KW-0547">Nucleotide-binding</keyword>
<dbReference type="GO" id="GO:0005524">
    <property type="term" value="F:ATP binding"/>
    <property type="evidence" value="ECO:0007669"/>
    <property type="project" value="UniProtKB-UniRule"/>
</dbReference>
<evidence type="ECO:0000256" key="8">
    <source>
        <dbReference type="ARBA" id="ARBA00022679"/>
    </source>
</evidence>
<comment type="pathway">
    <text evidence="4 16">Cofactor biosynthesis; coenzyme A biosynthesis; CoA from (R)-pantothenate: step 1/5.</text>
</comment>
<reference evidence="18" key="1">
    <citation type="submission" date="2010-09" db="EMBL/GenBank/DDBJ databases">
        <title>Complete sequence of chromosome1 of Burkholderia sp. CCGE1003.</title>
        <authorList>
            <consortium name="US DOE Joint Genome Institute"/>
            <person name="Lucas S."/>
            <person name="Copeland A."/>
            <person name="Lapidus A."/>
            <person name="Cheng J.-F."/>
            <person name="Bruce D."/>
            <person name="Goodwin L."/>
            <person name="Pitluck S."/>
            <person name="Daligault H."/>
            <person name="Davenport K."/>
            <person name="Detter J.C."/>
            <person name="Han C."/>
            <person name="Tapia R."/>
            <person name="Land M."/>
            <person name="Hauser L."/>
            <person name="Jeffries C."/>
            <person name="Kyrpides N."/>
            <person name="Ivanova N."/>
            <person name="Ovchinnikova G."/>
            <person name="Martinez-Romero E."/>
            <person name="Rogel M.A."/>
            <person name="Auchtung J."/>
            <person name="Tiedje J.M."/>
            <person name="Woyke T."/>
        </authorList>
    </citation>
    <scope>NUCLEOTIDE SEQUENCE</scope>
    <source>
        <strain evidence="18">CCGE1003</strain>
    </source>
</reference>
<dbReference type="GO" id="GO:0004594">
    <property type="term" value="F:pantothenate kinase activity"/>
    <property type="evidence" value="ECO:0007669"/>
    <property type="project" value="UniProtKB-UniRule"/>
</dbReference>
<dbReference type="EC" id="2.7.1.33" evidence="6 16"/>
<comment type="caution">
    <text evidence="16">Lacks conserved residue(s) required for the propagation of feature annotation.</text>
</comment>
<comment type="catalytic activity">
    <reaction evidence="1 16">
        <text>(R)-pantothenate + ATP = (R)-4'-phosphopantothenate + ADP + H(+)</text>
        <dbReference type="Rhea" id="RHEA:16373"/>
        <dbReference type="ChEBI" id="CHEBI:10986"/>
        <dbReference type="ChEBI" id="CHEBI:15378"/>
        <dbReference type="ChEBI" id="CHEBI:29032"/>
        <dbReference type="ChEBI" id="CHEBI:30616"/>
        <dbReference type="ChEBI" id="CHEBI:456216"/>
        <dbReference type="EC" id="2.7.1.33"/>
    </reaction>
</comment>
<feature type="binding site" evidence="16">
    <location>
        <position position="104"/>
    </location>
    <ligand>
        <name>substrate</name>
    </ligand>
</feature>
<dbReference type="UniPathway" id="UPA00241">
    <property type="reaction ID" value="UER00352"/>
</dbReference>
<evidence type="ECO:0000256" key="14">
    <source>
        <dbReference type="ARBA" id="ARBA00038036"/>
    </source>
</evidence>
<comment type="cofactor">
    <cofactor evidence="2">
        <name>K(+)</name>
        <dbReference type="ChEBI" id="CHEBI:29103"/>
    </cofactor>
</comment>
<evidence type="ECO:0000256" key="13">
    <source>
        <dbReference type="ARBA" id="ARBA00022993"/>
    </source>
</evidence>
<evidence type="ECO:0000256" key="10">
    <source>
        <dbReference type="ARBA" id="ARBA00022777"/>
    </source>
</evidence>
<evidence type="ECO:0000256" key="6">
    <source>
        <dbReference type="ARBA" id="ARBA00012102"/>
    </source>
</evidence>
<evidence type="ECO:0000256" key="3">
    <source>
        <dbReference type="ARBA" id="ARBA00004496"/>
    </source>
</evidence>
<keyword evidence="10 16" id="KW-0418">Kinase</keyword>
<evidence type="ECO:0000256" key="16">
    <source>
        <dbReference type="HAMAP-Rule" id="MF_01274"/>
    </source>
</evidence>
<organism evidence="18">
    <name type="scientific">Burkholderia sp. (strain CCGE1003)</name>
    <dbReference type="NCBI Taxonomy" id="640512"/>
    <lineage>
        <taxon>Bacteria</taxon>
        <taxon>Pseudomonadati</taxon>
        <taxon>Pseudomonadota</taxon>
        <taxon>Betaproteobacteria</taxon>
        <taxon>Burkholderiales</taxon>
        <taxon>Burkholderiaceae</taxon>
        <taxon>Burkholderia</taxon>
    </lineage>
</organism>
<evidence type="ECO:0000313" key="18">
    <source>
        <dbReference type="EMBL" id="ADN56232.1"/>
    </source>
</evidence>
<dbReference type="GO" id="GO:0015937">
    <property type="term" value="P:coenzyme A biosynthetic process"/>
    <property type="evidence" value="ECO:0007669"/>
    <property type="project" value="UniProtKB-UniRule"/>
</dbReference>
<feature type="region of interest" description="Disordered" evidence="17">
    <location>
        <begin position="187"/>
        <end position="256"/>
    </location>
</feature>
<accession>E1T5V5</accession>
<comment type="subcellular location">
    <subcellularLocation>
        <location evidence="3 16">Cytoplasm</location>
    </subcellularLocation>
</comment>
<evidence type="ECO:0000256" key="12">
    <source>
        <dbReference type="ARBA" id="ARBA00022958"/>
    </source>
</evidence>
<evidence type="ECO:0000256" key="7">
    <source>
        <dbReference type="ARBA" id="ARBA00022490"/>
    </source>
</evidence>
<evidence type="ECO:0000256" key="2">
    <source>
        <dbReference type="ARBA" id="ARBA00001958"/>
    </source>
</evidence>
<protein>
    <recommendedName>
        <fullName evidence="15 16">Type III pantothenate kinase</fullName>
        <ecNumber evidence="6 16">2.7.1.33</ecNumber>
    </recommendedName>
    <alternativeName>
        <fullName evidence="16">PanK-III</fullName>
    </alternativeName>
    <alternativeName>
        <fullName evidence="16">Pantothenic acid kinase</fullName>
    </alternativeName>
</protein>
<dbReference type="SUPFAM" id="SSF53067">
    <property type="entry name" value="Actin-like ATPase domain"/>
    <property type="match status" value="3"/>
</dbReference>
<evidence type="ECO:0000256" key="15">
    <source>
        <dbReference type="ARBA" id="ARBA00040883"/>
    </source>
</evidence>
<evidence type="ECO:0000256" key="4">
    <source>
        <dbReference type="ARBA" id="ARBA00005225"/>
    </source>
</evidence>
<comment type="function">
    <text evidence="16">Catalyzes the phosphorylation of pantothenate (Pan), the first step in CoA biosynthesis.</text>
</comment>
<feature type="binding site" evidence="16">
    <location>
        <position position="137"/>
    </location>
    <ligand>
        <name>ATP</name>
        <dbReference type="ChEBI" id="CHEBI:30616"/>
    </ligand>
</feature>
<dbReference type="Pfam" id="PF03309">
    <property type="entry name" value="Pan_kinase"/>
    <property type="match status" value="1"/>
</dbReference>
<feature type="compositionally biased region" description="Gly residues" evidence="17">
    <location>
        <begin position="187"/>
        <end position="216"/>
    </location>
</feature>
<dbReference type="InterPro" id="IPR043129">
    <property type="entry name" value="ATPase_NBD"/>
</dbReference>
<dbReference type="InterPro" id="IPR004619">
    <property type="entry name" value="Type_III_PanK"/>
</dbReference>
<dbReference type="PANTHER" id="PTHR34265:SF1">
    <property type="entry name" value="TYPE III PANTOTHENATE KINASE"/>
    <property type="match status" value="1"/>
</dbReference>
<comment type="similarity">
    <text evidence="14 16">Belongs to the type III pantothenate kinase family.</text>
</comment>
<feature type="active site" description="Proton acceptor" evidence="16">
    <location>
        <position position="113"/>
    </location>
</feature>
<dbReference type="HOGENOM" id="CLU_066627_0_0_4"/>
<dbReference type="STRING" id="640512.BC1003_0228"/>
<evidence type="ECO:0000256" key="5">
    <source>
        <dbReference type="ARBA" id="ARBA00011738"/>
    </source>
</evidence>
<keyword evidence="8 16" id="KW-0808">Transferase</keyword>
<dbReference type="CDD" id="cd24015">
    <property type="entry name" value="ASKHA_NBD_PanK-III"/>
    <property type="match status" value="1"/>
</dbReference>
<keyword evidence="11 16" id="KW-0067">ATP-binding</keyword>
<dbReference type="Gene3D" id="3.30.420.40">
    <property type="match status" value="2"/>
</dbReference>
<feature type="binding site" evidence="16">
    <location>
        <begin position="111"/>
        <end position="114"/>
    </location>
    <ligand>
        <name>substrate</name>
    </ligand>
</feature>
<evidence type="ECO:0000256" key="11">
    <source>
        <dbReference type="ARBA" id="ARBA00022840"/>
    </source>
</evidence>
<keyword evidence="12 16" id="KW-0630">Potassium</keyword>
<feature type="binding site" evidence="16">
    <location>
        <begin position="11"/>
        <end position="18"/>
    </location>
    <ligand>
        <name>ATP</name>
        <dbReference type="ChEBI" id="CHEBI:30616"/>
    </ligand>
</feature>